<evidence type="ECO:0000313" key="4">
    <source>
        <dbReference type="Proteomes" id="UP000636949"/>
    </source>
</evidence>
<reference evidence="3" key="2">
    <citation type="submission" date="2020-09" db="EMBL/GenBank/DDBJ databases">
        <authorList>
            <person name="Sun Q."/>
            <person name="Zhou Y."/>
        </authorList>
    </citation>
    <scope>NUCLEOTIDE SEQUENCE</scope>
    <source>
        <strain evidence="3">CGMCC 1.15758</strain>
    </source>
</reference>
<proteinExistence type="predicted"/>
<dbReference type="PANTHER" id="PTHR35565">
    <property type="entry name" value="CYTOPLASMIC PROTEIN-RELATED"/>
    <property type="match status" value="1"/>
</dbReference>
<evidence type="ECO:0000259" key="2">
    <source>
        <dbReference type="Pfam" id="PF18945"/>
    </source>
</evidence>
<dbReference type="NCBIfam" id="TIGR03355">
    <property type="entry name" value="VI_chp_2"/>
    <property type="match status" value="1"/>
</dbReference>
<dbReference type="PANTHER" id="PTHR35565:SF1">
    <property type="entry name" value="TYPE VI SECRETION SYSTEM CONTRACTILE SHEATH LARGE SUBUNIT"/>
    <property type="match status" value="1"/>
</dbReference>
<dbReference type="InterPro" id="IPR044031">
    <property type="entry name" value="TssC1_N"/>
</dbReference>
<dbReference type="RefSeq" id="WP_117002229.1">
    <property type="nucleotide sequence ID" value="NZ_BMJS01000009.1"/>
</dbReference>
<gene>
    <name evidence="3" type="primary">iglB2</name>
    <name evidence="3" type="ORF">GCM10010995_10880</name>
</gene>
<protein>
    <submittedName>
        <fullName evidence="3">Intracellular growth locus iglB</fullName>
    </submittedName>
</protein>
<organism evidence="3 4">
    <name type="scientific">Cysteiniphilum litorale</name>
    <dbReference type="NCBI Taxonomy" id="2056700"/>
    <lineage>
        <taxon>Bacteria</taxon>
        <taxon>Pseudomonadati</taxon>
        <taxon>Pseudomonadota</taxon>
        <taxon>Gammaproteobacteria</taxon>
        <taxon>Thiotrichales</taxon>
        <taxon>Fastidiosibacteraceae</taxon>
        <taxon>Cysteiniphilum</taxon>
    </lineage>
</organism>
<keyword evidence="4" id="KW-1185">Reference proteome</keyword>
<feature type="domain" description="TssC1 C-terminal" evidence="2">
    <location>
        <begin position="388"/>
        <end position="498"/>
    </location>
</feature>
<dbReference type="Pfam" id="PF05943">
    <property type="entry name" value="VipB"/>
    <property type="match status" value="1"/>
</dbReference>
<evidence type="ECO:0000313" key="3">
    <source>
        <dbReference type="EMBL" id="GGF95463.1"/>
    </source>
</evidence>
<dbReference type="OrthoDB" id="9764000at2"/>
<dbReference type="InterPro" id="IPR044032">
    <property type="entry name" value="TssC1_C"/>
</dbReference>
<reference evidence="3" key="1">
    <citation type="journal article" date="2014" name="Int. J. Syst. Evol. Microbiol.">
        <title>Complete genome sequence of Corynebacterium casei LMG S-19264T (=DSM 44701T), isolated from a smear-ripened cheese.</title>
        <authorList>
            <consortium name="US DOE Joint Genome Institute (JGI-PGF)"/>
            <person name="Walter F."/>
            <person name="Albersmeier A."/>
            <person name="Kalinowski J."/>
            <person name="Ruckert C."/>
        </authorList>
    </citation>
    <scope>NUCLEOTIDE SEQUENCE</scope>
    <source>
        <strain evidence="3">CGMCC 1.15758</strain>
    </source>
</reference>
<comment type="caution">
    <text evidence="3">The sequence shown here is derived from an EMBL/GenBank/DDBJ whole genome shotgun (WGS) entry which is preliminary data.</text>
</comment>
<name>A0A8J2Z3Y0_9GAMM</name>
<dbReference type="Pfam" id="PF18945">
    <property type="entry name" value="VipB_2"/>
    <property type="match status" value="1"/>
</dbReference>
<evidence type="ECO:0000259" key="1">
    <source>
        <dbReference type="Pfam" id="PF05943"/>
    </source>
</evidence>
<dbReference type="Proteomes" id="UP000636949">
    <property type="component" value="Unassembled WGS sequence"/>
</dbReference>
<dbReference type="InterPro" id="IPR010269">
    <property type="entry name" value="T6SS_TssC-like"/>
</dbReference>
<accession>A0A8J2Z3Y0</accession>
<dbReference type="AlphaFoldDB" id="A0A8J2Z3Y0"/>
<feature type="domain" description="TssC1 N-terminal" evidence="1">
    <location>
        <begin position="76"/>
        <end position="377"/>
    </location>
</feature>
<sequence>MTAENTQTLSAIEALLSSASLNATAVAQTPMVANAFSNVEENCSEENRLLASLAALMANAEVEDFSAGFNKSIAQRIIDRIDNAINDQVNEIMHQPEFKHIESQFTSLADLVKDTNFQANIRIDFLDASKDELAEDFECNSVDIAGSSLFKKVYIAEYDQYGGEPYGSIVGLYEFDRSNEDLDWLSTMGKISVASHAPFVSAVKPQFFGCDSVEELSQIKDLEGLMNHPKFGNWNKFRKTEQATYVGLTLPRYVLRLPYDPEINPANKGLKGFKEDINPLNDNDYLWGSSAILFAKNLTKSFERSGWCQHIRGPKAGGMVENLATHTFDIRGKEEAKPPVEFVIPDYREFEFAKCGFIPLVYNKGTTEACFFSAQSAKYVETFEDPKDSENAQMISNLSYTYSITRIAHYVKSVMRDNIGSTADGAYIQNQLSKWLNDYVTAVTDPDDVTLQRFPFKTAKIEVNSVDGKIGWYNCKISVLPHLQFEGMDAELKLDSRLA</sequence>
<dbReference type="EMBL" id="BMJS01000009">
    <property type="protein sequence ID" value="GGF95463.1"/>
    <property type="molecule type" value="Genomic_DNA"/>
</dbReference>